<evidence type="ECO:0000313" key="3">
    <source>
        <dbReference type="Proteomes" id="UP000037460"/>
    </source>
</evidence>
<dbReference type="AlphaFoldDB" id="A0A0M0JR05"/>
<dbReference type="EMBL" id="JWZX01002496">
    <property type="protein sequence ID" value="KOO28905.1"/>
    <property type="molecule type" value="Genomic_DNA"/>
</dbReference>
<evidence type="ECO:0000313" key="2">
    <source>
        <dbReference type="EMBL" id="KOO28905.1"/>
    </source>
</evidence>
<gene>
    <name evidence="2" type="ORF">Ctob_006210</name>
</gene>
<dbReference type="SUPFAM" id="SSF81383">
    <property type="entry name" value="F-box domain"/>
    <property type="match status" value="1"/>
</dbReference>
<organism evidence="2 3">
    <name type="scientific">Chrysochromulina tobinii</name>
    <dbReference type="NCBI Taxonomy" id="1460289"/>
    <lineage>
        <taxon>Eukaryota</taxon>
        <taxon>Haptista</taxon>
        <taxon>Haptophyta</taxon>
        <taxon>Prymnesiophyceae</taxon>
        <taxon>Prymnesiales</taxon>
        <taxon>Chrysochromulinaceae</taxon>
        <taxon>Chrysochromulina</taxon>
    </lineage>
</organism>
<reference evidence="3" key="1">
    <citation type="journal article" date="2015" name="PLoS Genet.">
        <title>Genome Sequence and Transcriptome Analyses of Chrysochromulina tobin: Metabolic Tools for Enhanced Algal Fitness in the Prominent Order Prymnesiales (Haptophyceae).</title>
        <authorList>
            <person name="Hovde B.T."/>
            <person name="Deodato C.R."/>
            <person name="Hunsperger H.M."/>
            <person name="Ryken S.A."/>
            <person name="Yost W."/>
            <person name="Jha R.K."/>
            <person name="Patterson J."/>
            <person name="Monnat R.J. Jr."/>
            <person name="Barlow S.B."/>
            <person name="Starkenburg S.R."/>
            <person name="Cattolico R.A."/>
        </authorList>
    </citation>
    <scope>NUCLEOTIDE SEQUENCE</scope>
    <source>
        <strain evidence="3">CCMP291</strain>
    </source>
</reference>
<evidence type="ECO:0000259" key="1">
    <source>
        <dbReference type="PROSITE" id="PS50181"/>
    </source>
</evidence>
<accession>A0A0M0JR05</accession>
<dbReference type="CDD" id="cd09917">
    <property type="entry name" value="F-box_SF"/>
    <property type="match status" value="1"/>
</dbReference>
<dbReference type="InterPro" id="IPR001810">
    <property type="entry name" value="F-box_dom"/>
</dbReference>
<dbReference type="Proteomes" id="UP000037460">
    <property type="component" value="Unassembled WGS sequence"/>
</dbReference>
<comment type="caution">
    <text evidence="2">The sequence shown here is derived from an EMBL/GenBank/DDBJ whole genome shotgun (WGS) entry which is preliminary data.</text>
</comment>
<dbReference type="Pfam" id="PF00646">
    <property type="entry name" value="F-box"/>
    <property type="match status" value="1"/>
</dbReference>
<dbReference type="InterPro" id="IPR036047">
    <property type="entry name" value="F-box-like_dom_sf"/>
</dbReference>
<feature type="domain" description="F-box" evidence="1">
    <location>
        <begin position="1"/>
        <end position="47"/>
    </location>
</feature>
<keyword evidence="3" id="KW-1185">Reference proteome</keyword>
<dbReference type="PROSITE" id="PS50181">
    <property type="entry name" value="FBOX"/>
    <property type="match status" value="1"/>
</dbReference>
<name>A0A0M0JR05_9EUKA</name>
<protein>
    <recommendedName>
        <fullName evidence="1">F-box domain-containing protein</fullName>
    </recommendedName>
</protein>
<proteinExistence type="predicted"/>
<sequence>MEELSDDVLSMILLHLSTLECVASAGFVSKRWHKATLAISERLWAQLATSTKITQAVSGGVLDLCGVGWKSRHLMLLPHSRVPHTATELNNAFEFYIELGNESFLMAELGACDLTGNRLGADDDGNADDDDYFFGAPRRISVKARVVEDDIDGDGSAIFENIEGIAFGFEPCMHTVFARRRADGAVARVFRTANDDPEFLYDENDPKRDCFYDEKAGTLIHSLRGGEFKLRFSWQHYYGHEAVGFDNISPSVIWDALNPLPERGPFFM</sequence>
<dbReference type="Gene3D" id="1.20.1280.50">
    <property type="match status" value="1"/>
</dbReference>